<dbReference type="GO" id="GO:0022857">
    <property type="term" value="F:transmembrane transporter activity"/>
    <property type="evidence" value="ECO:0007669"/>
    <property type="project" value="InterPro"/>
</dbReference>
<name>A0A933L0Z5_9HYPH</name>
<evidence type="ECO:0000256" key="7">
    <source>
        <dbReference type="ARBA" id="ARBA00023136"/>
    </source>
</evidence>
<keyword evidence="7 8" id="KW-0472">Membrane</keyword>
<evidence type="ECO:0000256" key="4">
    <source>
        <dbReference type="ARBA" id="ARBA00022519"/>
    </source>
</evidence>
<accession>A0A933L0Z5</accession>
<proteinExistence type="predicted"/>
<comment type="subcellular location">
    <subcellularLocation>
        <location evidence="1">Cell membrane</location>
        <topology evidence="1">Multi-pass membrane protein</topology>
    </subcellularLocation>
</comment>
<feature type="transmembrane region" description="Helical" evidence="8">
    <location>
        <begin position="279"/>
        <end position="301"/>
    </location>
</feature>
<dbReference type="EMBL" id="JACRAF010000016">
    <property type="protein sequence ID" value="MBI4921102.1"/>
    <property type="molecule type" value="Genomic_DNA"/>
</dbReference>
<sequence>MTDTPSPTASVASASVPAARGIAVRRWLRALLPALSLVLVVTAIGVLNPRAISYFGFSLMLGLAIPIALATIAQLFVITVNDLDLSIGTFVGFVGCVTATLLRDNPLVGIAVLVAAIGVYAGLGALIHLRNLPSIVVTLGMSFVWQGLAILMLPTPGGKAPDWLLTLMGLKPPFVPFPIIAAIVIAVVVHFGLMRTSYGTILRGAGGNAAAIERAGWSLLRTKVTMFTLAGVFGVLSGMALIGTTTSGDANIGNGYTLLSIAGVILGGGEFVGGRVSPIGAVLGALTLTLAATQLLGFMHIPPDWQVGANGIILIIVLAARALLSRRGDAV</sequence>
<feature type="transmembrane region" description="Helical" evidence="8">
    <location>
        <begin position="85"/>
        <end position="102"/>
    </location>
</feature>
<feature type="transmembrane region" description="Helical" evidence="8">
    <location>
        <begin position="174"/>
        <end position="193"/>
    </location>
</feature>
<keyword evidence="2" id="KW-0813">Transport</keyword>
<feature type="transmembrane region" description="Helical" evidence="8">
    <location>
        <begin position="134"/>
        <end position="154"/>
    </location>
</feature>
<evidence type="ECO:0000256" key="5">
    <source>
        <dbReference type="ARBA" id="ARBA00022692"/>
    </source>
</evidence>
<evidence type="ECO:0000256" key="1">
    <source>
        <dbReference type="ARBA" id="ARBA00004651"/>
    </source>
</evidence>
<keyword evidence="4" id="KW-0997">Cell inner membrane</keyword>
<evidence type="ECO:0000256" key="3">
    <source>
        <dbReference type="ARBA" id="ARBA00022475"/>
    </source>
</evidence>
<evidence type="ECO:0000313" key="10">
    <source>
        <dbReference type="Proteomes" id="UP000782610"/>
    </source>
</evidence>
<dbReference type="CDD" id="cd06579">
    <property type="entry name" value="TM_PBP1_transp_AraH_like"/>
    <property type="match status" value="1"/>
</dbReference>
<dbReference type="Proteomes" id="UP000782610">
    <property type="component" value="Unassembled WGS sequence"/>
</dbReference>
<dbReference type="InterPro" id="IPR001851">
    <property type="entry name" value="ABC_transp_permease"/>
</dbReference>
<dbReference type="PANTHER" id="PTHR32196">
    <property type="entry name" value="ABC TRANSPORTER PERMEASE PROTEIN YPHD-RELATED-RELATED"/>
    <property type="match status" value="1"/>
</dbReference>
<feature type="transmembrane region" description="Helical" evidence="8">
    <location>
        <begin position="255"/>
        <end position="272"/>
    </location>
</feature>
<keyword evidence="6 8" id="KW-1133">Transmembrane helix</keyword>
<dbReference type="GO" id="GO:0005886">
    <property type="term" value="C:plasma membrane"/>
    <property type="evidence" value="ECO:0007669"/>
    <property type="project" value="UniProtKB-SubCell"/>
</dbReference>
<comment type="caution">
    <text evidence="9">The sequence shown here is derived from an EMBL/GenBank/DDBJ whole genome shotgun (WGS) entry which is preliminary data.</text>
</comment>
<evidence type="ECO:0000256" key="2">
    <source>
        <dbReference type="ARBA" id="ARBA00022448"/>
    </source>
</evidence>
<feature type="transmembrane region" description="Helical" evidence="8">
    <location>
        <begin position="108"/>
        <end position="127"/>
    </location>
</feature>
<gene>
    <name evidence="9" type="ORF">HY834_05085</name>
</gene>
<evidence type="ECO:0000256" key="8">
    <source>
        <dbReference type="SAM" id="Phobius"/>
    </source>
</evidence>
<keyword evidence="3" id="KW-1003">Cell membrane</keyword>
<evidence type="ECO:0000313" key="9">
    <source>
        <dbReference type="EMBL" id="MBI4921102.1"/>
    </source>
</evidence>
<protein>
    <submittedName>
        <fullName evidence="9">ABC transporter permease</fullName>
    </submittedName>
</protein>
<reference evidence="9" key="1">
    <citation type="submission" date="2020-07" db="EMBL/GenBank/DDBJ databases">
        <title>Huge and variable diversity of episymbiotic CPR bacteria and DPANN archaea in groundwater ecosystems.</title>
        <authorList>
            <person name="He C.Y."/>
            <person name="Keren R."/>
            <person name="Whittaker M."/>
            <person name="Farag I.F."/>
            <person name="Doudna J."/>
            <person name="Cate J.H.D."/>
            <person name="Banfield J.F."/>
        </authorList>
    </citation>
    <scope>NUCLEOTIDE SEQUENCE</scope>
    <source>
        <strain evidence="9">NC_groundwater_1586_Pr3_B-0.1um_66_15</strain>
    </source>
</reference>
<dbReference type="AlphaFoldDB" id="A0A933L0Z5"/>
<feature type="transmembrane region" description="Helical" evidence="8">
    <location>
        <begin position="224"/>
        <end position="243"/>
    </location>
</feature>
<organism evidence="9 10">
    <name type="scientific">Devosia nanyangense</name>
    <dbReference type="NCBI Taxonomy" id="1228055"/>
    <lineage>
        <taxon>Bacteria</taxon>
        <taxon>Pseudomonadati</taxon>
        <taxon>Pseudomonadota</taxon>
        <taxon>Alphaproteobacteria</taxon>
        <taxon>Hyphomicrobiales</taxon>
        <taxon>Devosiaceae</taxon>
        <taxon>Devosia</taxon>
    </lineage>
</organism>
<dbReference type="Pfam" id="PF02653">
    <property type="entry name" value="BPD_transp_2"/>
    <property type="match status" value="1"/>
</dbReference>
<keyword evidence="5 8" id="KW-0812">Transmembrane</keyword>
<feature type="transmembrane region" description="Helical" evidence="8">
    <location>
        <begin position="307"/>
        <end position="324"/>
    </location>
</feature>
<feature type="transmembrane region" description="Helical" evidence="8">
    <location>
        <begin position="54"/>
        <end position="78"/>
    </location>
</feature>
<dbReference type="PANTHER" id="PTHR32196:SF21">
    <property type="entry name" value="ABC TRANSPORTER PERMEASE PROTEIN YPHD-RELATED"/>
    <property type="match status" value="1"/>
</dbReference>
<feature type="transmembrane region" description="Helical" evidence="8">
    <location>
        <begin position="30"/>
        <end position="48"/>
    </location>
</feature>
<evidence type="ECO:0000256" key="6">
    <source>
        <dbReference type="ARBA" id="ARBA00022989"/>
    </source>
</evidence>